<evidence type="ECO:0000313" key="1">
    <source>
        <dbReference type="EMBL" id="PWZ75959.1"/>
    </source>
</evidence>
<dbReference type="RefSeq" id="WP_110168633.1">
    <property type="nucleotide sequence ID" value="NZ_BAAFHQ010000006.1"/>
</dbReference>
<protein>
    <submittedName>
        <fullName evidence="1">Uncharacterized protein</fullName>
    </submittedName>
</protein>
<dbReference type="AlphaFoldDB" id="A0A317YV89"/>
<dbReference type="Proteomes" id="UP000246800">
    <property type="component" value="Unassembled WGS sequence"/>
</dbReference>
<proteinExistence type="predicted"/>
<accession>A0A317YV89</accession>
<name>A0A317YV89_STAPS</name>
<gene>
    <name evidence="1" type="ORF">DD902_04145</name>
</gene>
<dbReference type="EMBL" id="QEIT01000020">
    <property type="protein sequence ID" value="PWZ75959.1"/>
    <property type="molecule type" value="Genomic_DNA"/>
</dbReference>
<sequence length="72" mass="8496">MNKTFKLYNARKEPMVIVNKKIDGSYRVLGLKGTQLSHVNLITNHLDKFKNDFKLMHYEELGQIDLKELLDF</sequence>
<organism evidence="1 2">
    <name type="scientific">Staphylococcus pseudintermedius</name>
    <dbReference type="NCBI Taxonomy" id="283734"/>
    <lineage>
        <taxon>Bacteria</taxon>
        <taxon>Bacillati</taxon>
        <taxon>Bacillota</taxon>
        <taxon>Bacilli</taxon>
        <taxon>Bacillales</taxon>
        <taxon>Staphylococcaceae</taxon>
        <taxon>Staphylococcus</taxon>
        <taxon>Staphylococcus intermedius group</taxon>
    </lineage>
</organism>
<comment type="caution">
    <text evidence="1">The sequence shown here is derived from an EMBL/GenBank/DDBJ whole genome shotgun (WGS) entry which is preliminary data.</text>
</comment>
<reference evidence="1 2" key="1">
    <citation type="journal article" date="2018" name="Vet. Microbiol.">
        <title>Clonal diversity and geographic distribution of methicillin-resistant Staphylococcus pseudintermedius from Australian animals: Discovery of novel sequence types.</title>
        <authorList>
            <person name="Worthing K.A."/>
            <person name="Abraham S."/>
            <person name="Coombs G.W."/>
            <person name="Pang S."/>
            <person name="Saputra S."/>
            <person name="Jordan D."/>
            <person name="Trott D.J."/>
            <person name="Norris J.M."/>
        </authorList>
    </citation>
    <scope>NUCLEOTIDE SEQUENCE [LARGE SCALE GENOMIC DNA]</scope>
    <source>
        <strain evidence="1 2">ST525 1</strain>
    </source>
</reference>
<evidence type="ECO:0000313" key="2">
    <source>
        <dbReference type="Proteomes" id="UP000246800"/>
    </source>
</evidence>